<reference evidence="3 4" key="1">
    <citation type="submission" date="2019-12" db="EMBL/GenBank/DDBJ databases">
        <authorList>
            <person name="Kistler A.K."/>
            <person name="Garlena R.A."/>
            <person name="Russell D.A."/>
            <person name="Pope W.H."/>
            <person name="Jacobs-Sera D."/>
            <person name="Hatfull G.F."/>
        </authorList>
    </citation>
    <scope>NUCLEOTIDE SEQUENCE [LARGE SCALE GENOMIC DNA]</scope>
</reference>
<evidence type="ECO:0000259" key="2">
    <source>
        <dbReference type="PROSITE" id="PS50853"/>
    </source>
</evidence>
<dbReference type="Proteomes" id="UP000464752">
    <property type="component" value="Segment"/>
</dbReference>
<dbReference type="EMBL" id="MN813684">
    <property type="protein sequence ID" value="QHB37168.1"/>
    <property type="molecule type" value="Genomic_DNA"/>
</dbReference>
<feature type="compositionally biased region" description="Pro residues" evidence="1">
    <location>
        <begin position="544"/>
        <end position="555"/>
    </location>
</feature>
<feature type="domain" description="Fibronectin type-III" evidence="2">
    <location>
        <begin position="211"/>
        <end position="300"/>
    </location>
</feature>
<feature type="region of interest" description="Disordered" evidence="1">
    <location>
        <begin position="527"/>
        <end position="555"/>
    </location>
</feature>
<dbReference type="InterPro" id="IPR003961">
    <property type="entry name" value="FN3_dom"/>
</dbReference>
<keyword evidence="4" id="KW-1185">Reference proteome</keyword>
<dbReference type="CDD" id="cd00063">
    <property type="entry name" value="FN3"/>
    <property type="match status" value="2"/>
</dbReference>
<dbReference type="SMART" id="SM00060">
    <property type="entry name" value="FN3"/>
    <property type="match status" value="2"/>
</dbReference>
<sequence>MADFTGAYSGRPNHYLLLRVNGTAPAVAWEAWAIRGSGAVSFALDCFTWNVGIFGYAYGGCHNLDFRNTSQILLASGSTPASGTGYCGANHLNASIFGSAYAEGYFTAASAPPPPNIYCISPNPREITQTGMTVAFCSTGDGGSPITSWGLQRATDAAFTQNVQIVASSGTTVYNDMVPGTTYYFRARGQNAIGVGGWSGTVSATTLPAVPPGMTVAPALSGQSAVVTLTPPGGISGVTSYKVEYRNKAGGPTTTLTGASPMTVTGLTPGQTYEWRALANFGSAPSPWTAWTEYFQPNPNTNPGNYFDGATADTADLDFRWNATANNSPSTAYGKHATGWADFVQAAEVSGGTGAQYRVTGALARYPEGQAAGSFSARFAFFGDANVAGFRAGTDPVVGGAEVSEGGVYWCSIYAQPSRSQRLAAGVSWYDALGNLISRQIGAAQVVAPGAPVRLAMSAMCPEDGIATVEAVDVAGDGWSKWLGGETITVDGGMVTVGLQYPYFDGAAPDTAQYDYAWLAAAHASPSTRTTLDATNDDPLADPDCPPPPAPPSPPVITDDCITEVGVWRRYWVQVPPGEVAKWLATIPTLTLTTGEQAAREVRIRVFENPDDTPASTFEPGEWVSEQIVRYIPPNTSLRIDGVSQRVRASVNGAPLVAADHLLYGTGGGPASWPVLACGIGYLIALDVPLDAALGNLTTDLALTRRML</sequence>
<dbReference type="PROSITE" id="PS50853">
    <property type="entry name" value="FN3"/>
    <property type="match status" value="2"/>
</dbReference>
<gene>
    <name evidence="3" type="primary">34</name>
    <name evidence="3" type="ORF">SEA_TERIJ_34</name>
</gene>
<evidence type="ECO:0000313" key="4">
    <source>
        <dbReference type="Proteomes" id="UP000464752"/>
    </source>
</evidence>
<name>A0A6B9LCH1_9CAUD</name>
<dbReference type="KEGG" id="vg:80004896"/>
<dbReference type="InterPro" id="IPR013783">
    <property type="entry name" value="Ig-like_fold"/>
</dbReference>
<protein>
    <submittedName>
        <fullName evidence="3">Minor tail protein</fullName>
    </submittedName>
</protein>
<dbReference type="Pfam" id="PF00041">
    <property type="entry name" value="fn3"/>
    <property type="match status" value="1"/>
</dbReference>
<dbReference type="InterPro" id="IPR036116">
    <property type="entry name" value="FN3_sf"/>
</dbReference>
<accession>A0A6B9LCH1</accession>
<dbReference type="GeneID" id="80004896"/>
<proteinExistence type="predicted"/>
<dbReference type="RefSeq" id="YP_010751230.1">
    <property type="nucleotide sequence ID" value="NC_073367.1"/>
</dbReference>
<evidence type="ECO:0000313" key="3">
    <source>
        <dbReference type="EMBL" id="QHB37168.1"/>
    </source>
</evidence>
<evidence type="ECO:0000256" key="1">
    <source>
        <dbReference type="SAM" id="MobiDB-lite"/>
    </source>
</evidence>
<organism evidence="3 4">
    <name type="scientific">Microbacterium phage Terij</name>
    <dbReference type="NCBI Taxonomy" id="2686229"/>
    <lineage>
        <taxon>Viruses</taxon>
        <taxon>Duplodnaviria</taxon>
        <taxon>Heunggongvirae</taxon>
        <taxon>Uroviricota</taxon>
        <taxon>Caudoviricetes</taxon>
        <taxon>Hodgkinviridae</taxon>
        <taxon>Margaeryvirus</taxon>
        <taxon>Margaeryvirus terij</taxon>
    </lineage>
</organism>
<dbReference type="Gene3D" id="2.60.40.10">
    <property type="entry name" value="Immunoglobulins"/>
    <property type="match status" value="2"/>
</dbReference>
<feature type="domain" description="Fibronectin type-III" evidence="2">
    <location>
        <begin position="113"/>
        <end position="209"/>
    </location>
</feature>
<dbReference type="SUPFAM" id="SSF49265">
    <property type="entry name" value="Fibronectin type III"/>
    <property type="match status" value="1"/>
</dbReference>